<proteinExistence type="predicted"/>
<dbReference type="EnsemblPlants" id="LPERR12G03650.1">
    <property type="protein sequence ID" value="LPERR12G03650.1"/>
    <property type="gene ID" value="LPERR12G03650"/>
</dbReference>
<evidence type="ECO:0000313" key="2">
    <source>
        <dbReference type="Proteomes" id="UP000032180"/>
    </source>
</evidence>
<reference evidence="1" key="3">
    <citation type="submission" date="2015-04" db="UniProtKB">
        <authorList>
            <consortium name="EnsemblPlants"/>
        </authorList>
    </citation>
    <scope>IDENTIFICATION</scope>
</reference>
<dbReference type="Gramene" id="LPERR12G03650.1">
    <property type="protein sequence ID" value="LPERR12G03650.1"/>
    <property type="gene ID" value="LPERR12G03650"/>
</dbReference>
<reference evidence="2" key="2">
    <citation type="submission" date="2013-12" db="EMBL/GenBank/DDBJ databases">
        <authorList>
            <person name="Yu Y."/>
            <person name="Lee S."/>
            <person name="de Baynast K."/>
            <person name="Wissotski M."/>
            <person name="Liu L."/>
            <person name="Talag J."/>
            <person name="Goicoechea J."/>
            <person name="Angelova A."/>
            <person name="Jetty R."/>
            <person name="Kudrna D."/>
            <person name="Golser W."/>
            <person name="Rivera L."/>
            <person name="Zhang J."/>
            <person name="Wing R."/>
        </authorList>
    </citation>
    <scope>NUCLEOTIDE SEQUENCE</scope>
</reference>
<sequence>MEQQLLIRAIACSPCAATAVPRLRPLCVACSRSCTSSAIGALPVPRSTQRPSLGESVVSKSRIAAFVRALKNARQRARATSAVEGLPLVAIKLSPRNAAAIFTRNHITGDMRIMILAVDGQGAGTECFAQVLTCTMSWCRERCITEAMSRNCKRMTASCKFLARPQKCCCFFHP</sequence>
<accession>A0A0D9XX64</accession>
<organism evidence="1 2">
    <name type="scientific">Leersia perrieri</name>
    <dbReference type="NCBI Taxonomy" id="77586"/>
    <lineage>
        <taxon>Eukaryota</taxon>
        <taxon>Viridiplantae</taxon>
        <taxon>Streptophyta</taxon>
        <taxon>Embryophyta</taxon>
        <taxon>Tracheophyta</taxon>
        <taxon>Spermatophyta</taxon>
        <taxon>Magnoliopsida</taxon>
        <taxon>Liliopsida</taxon>
        <taxon>Poales</taxon>
        <taxon>Poaceae</taxon>
        <taxon>BOP clade</taxon>
        <taxon>Oryzoideae</taxon>
        <taxon>Oryzeae</taxon>
        <taxon>Oryzinae</taxon>
        <taxon>Leersia</taxon>
    </lineage>
</organism>
<dbReference type="Proteomes" id="UP000032180">
    <property type="component" value="Chromosome 12"/>
</dbReference>
<keyword evidence="2" id="KW-1185">Reference proteome</keyword>
<evidence type="ECO:0000313" key="1">
    <source>
        <dbReference type="EnsemblPlants" id="LPERR12G03650.1"/>
    </source>
</evidence>
<name>A0A0D9XX64_9ORYZ</name>
<reference evidence="1 2" key="1">
    <citation type="submission" date="2012-08" db="EMBL/GenBank/DDBJ databases">
        <title>Oryza genome evolution.</title>
        <authorList>
            <person name="Wing R.A."/>
        </authorList>
    </citation>
    <scope>NUCLEOTIDE SEQUENCE</scope>
</reference>
<protein>
    <submittedName>
        <fullName evidence="1">Uncharacterized protein</fullName>
    </submittedName>
</protein>
<dbReference type="AlphaFoldDB" id="A0A0D9XX64"/>
<dbReference type="HOGENOM" id="CLU_1542287_0_0_1"/>